<evidence type="ECO:0000313" key="4">
    <source>
        <dbReference type="Proteomes" id="UP001203284"/>
    </source>
</evidence>
<dbReference type="Pfam" id="PF05065">
    <property type="entry name" value="Phage_capsid"/>
    <property type="match status" value="1"/>
</dbReference>
<protein>
    <submittedName>
        <fullName evidence="3">Phage major capsid protein</fullName>
    </submittedName>
</protein>
<evidence type="ECO:0000256" key="1">
    <source>
        <dbReference type="ARBA" id="ARBA00004328"/>
    </source>
</evidence>
<name>A0ABT0D8S7_9HYPH</name>
<evidence type="ECO:0000313" key="3">
    <source>
        <dbReference type="EMBL" id="MCK0196353.1"/>
    </source>
</evidence>
<dbReference type="InterPro" id="IPR054612">
    <property type="entry name" value="Phage_capsid-like_C"/>
</dbReference>
<sequence length="418" mass="44414">MKAHHAPPAAHGFGGFGPEVTGAFDELMGAFEAFKDANDQRLGELERRGTDVVTAEKVERINAALDAQKALIDELVLKARRPALGGRAELVGDLAAREHKAAFDAYVRHGEAAGLKRLEAKAMSAGVATDGGYVVPSETEREIGKRLAALSPVRAISDVRVISAGTYKKPFMTSGPAVGWVAETGARAQTASPVLDELAFPAMEIYAMPAATQTLLDDAAVNIDEWLAAEVEAAFAAQEGTAFVTGDGSGKPKGFLAYDTVAEGAWTWGKLGFVSTGSAGDFPSASPADPLVDLVYALKSGYRQNGSFVMSRRTQASVRKLKDENGQYLWSPPAQPGTPPSLMNFPVHEAEDMPNLAAGSLSVAFGDFRRGYLVVDRAGVRVLRDPYSAKPYVLFYTTKRVGGGVQDFDAIKLLKFAA</sequence>
<dbReference type="NCBIfam" id="TIGR01554">
    <property type="entry name" value="major_cap_HK97"/>
    <property type="match status" value="1"/>
</dbReference>
<dbReference type="Gene3D" id="3.30.2320.10">
    <property type="entry name" value="hypothetical protein PF0899 domain"/>
    <property type="match status" value="1"/>
</dbReference>
<dbReference type="SUPFAM" id="SSF56563">
    <property type="entry name" value="Major capsid protein gp5"/>
    <property type="match status" value="1"/>
</dbReference>
<organism evidence="3 4">
    <name type="scientific">Ancylobacter crimeensis</name>
    <dbReference type="NCBI Taxonomy" id="2579147"/>
    <lineage>
        <taxon>Bacteria</taxon>
        <taxon>Pseudomonadati</taxon>
        <taxon>Pseudomonadota</taxon>
        <taxon>Alphaproteobacteria</taxon>
        <taxon>Hyphomicrobiales</taxon>
        <taxon>Xanthobacteraceae</taxon>
        <taxon>Ancylobacter</taxon>
    </lineage>
</organism>
<feature type="domain" description="Phage capsid-like C-terminal" evidence="2">
    <location>
        <begin position="131"/>
        <end position="416"/>
    </location>
</feature>
<dbReference type="RefSeq" id="WP_247027630.1">
    <property type="nucleotide sequence ID" value="NZ_JALKCH010000003.1"/>
</dbReference>
<gene>
    <name evidence="3" type="ORF">MWN34_05435</name>
</gene>
<evidence type="ECO:0000259" key="2">
    <source>
        <dbReference type="Pfam" id="PF05065"/>
    </source>
</evidence>
<proteinExistence type="predicted"/>
<accession>A0ABT0D8S7</accession>
<keyword evidence="4" id="KW-1185">Reference proteome</keyword>
<dbReference type="InterPro" id="IPR024455">
    <property type="entry name" value="Phage_capsid"/>
</dbReference>
<reference evidence="3 4" key="1">
    <citation type="submission" date="2022-04" db="EMBL/GenBank/DDBJ databases">
        <authorList>
            <person name="Grouzdev D.S."/>
            <person name="Pantiukh K.S."/>
            <person name="Krutkina M.S."/>
        </authorList>
    </citation>
    <scope>NUCLEOTIDE SEQUENCE [LARGE SCALE GENOMIC DNA]</scope>
    <source>
        <strain evidence="3 4">6x-1</strain>
    </source>
</reference>
<comment type="subcellular location">
    <subcellularLocation>
        <location evidence="1">Virion</location>
    </subcellularLocation>
</comment>
<dbReference type="EMBL" id="JALKCH010000003">
    <property type="protein sequence ID" value="MCK0196353.1"/>
    <property type="molecule type" value="Genomic_DNA"/>
</dbReference>
<dbReference type="Proteomes" id="UP001203284">
    <property type="component" value="Unassembled WGS sequence"/>
</dbReference>
<dbReference type="Gene3D" id="3.30.2400.10">
    <property type="entry name" value="Major capsid protein gp5"/>
    <property type="match status" value="1"/>
</dbReference>
<comment type="caution">
    <text evidence="3">The sequence shown here is derived from an EMBL/GenBank/DDBJ whole genome shotgun (WGS) entry which is preliminary data.</text>
</comment>